<protein>
    <submittedName>
        <fullName evidence="2">Ig-like domain-containing protein</fullName>
    </submittedName>
</protein>
<dbReference type="WBParaSite" id="nRc.2.0.1.t21284-RA">
    <property type="protein sequence ID" value="nRc.2.0.1.t21284-RA"/>
    <property type="gene ID" value="nRc.2.0.1.g21284"/>
</dbReference>
<evidence type="ECO:0000313" key="2">
    <source>
        <dbReference type="WBParaSite" id="nRc.2.0.1.t21284-RA"/>
    </source>
</evidence>
<keyword evidence="1" id="KW-1185">Reference proteome</keyword>
<dbReference type="AlphaFoldDB" id="A0A915J678"/>
<sequence>MLAVGWIKFGSRSGSSRLQLSDVYPKQQIRLDPDCGEPAILQCKVKALSGKVRIAWFFENQAVMSTGLSSACVYWIRSGLLVYPTSRFTATKITSNI</sequence>
<accession>A0A915J678</accession>
<dbReference type="Proteomes" id="UP000887565">
    <property type="component" value="Unplaced"/>
</dbReference>
<reference evidence="2" key="1">
    <citation type="submission" date="2022-11" db="UniProtKB">
        <authorList>
            <consortium name="WormBaseParasite"/>
        </authorList>
    </citation>
    <scope>IDENTIFICATION</scope>
</reference>
<evidence type="ECO:0000313" key="1">
    <source>
        <dbReference type="Proteomes" id="UP000887565"/>
    </source>
</evidence>
<proteinExistence type="predicted"/>
<name>A0A915J678_ROMCU</name>
<organism evidence="1 2">
    <name type="scientific">Romanomermis culicivorax</name>
    <name type="common">Nematode worm</name>
    <dbReference type="NCBI Taxonomy" id="13658"/>
    <lineage>
        <taxon>Eukaryota</taxon>
        <taxon>Metazoa</taxon>
        <taxon>Ecdysozoa</taxon>
        <taxon>Nematoda</taxon>
        <taxon>Enoplea</taxon>
        <taxon>Dorylaimia</taxon>
        <taxon>Mermithida</taxon>
        <taxon>Mermithoidea</taxon>
        <taxon>Mermithidae</taxon>
        <taxon>Romanomermis</taxon>
    </lineage>
</organism>